<gene>
    <name evidence="1" type="ordered locus">Ssed_3004</name>
</gene>
<protein>
    <recommendedName>
        <fullName evidence="3">Sulfotransferase domain-containing protein</fullName>
    </recommendedName>
</protein>
<reference evidence="1 2" key="1">
    <citation type="submission" date="2007-08" db="EMBL/GenBank/DDBJ databases">
        <title>Complete sequence of Shewanella sediminis HAW-EB3.</title>
        <authorList>
            <consortium name="US DOE Joint Genome Institute"/>
            <person name="Copeland A."/>
            <person name="Lucas S."/>
            <person name="Lapidus A."/>
            <person name="Barry K."/>
            <person name="Glavina del Rio T."/>
            <person name="Dalin E."/>
            <person name="Tice H."/>
            <person name="Pitluck S."/>
            <person name="Chertkov O."/>
            <person name="Brettin T."/>
            <person name="Bruce D."/>
            <person name="Detter J.C."/>
            <person name="Han C."/>
            <person name="Schmutz J."/>
            <person name="Larimer F."/>
            <person name="Land M."/>
            <person name="Hauser L."/>
            <person name="Kyrpides N."/>
            <person name="Kim E."/>
            <person name="Zhao J.-S."/>
            <person name="Richardson P."/>
        </authorList>
    </citation>
    <scope>NUCLEOTIDE SEQUENCE [LARGE SCALE GENOMIC DNA]</scope>
    <source>
        <strain evidence="1 2">HAW-EB3</strain>
    </source>
</reference>
<dbReference type="HOGENOM" id="CLU_688354_0_0_6"/>
<dbReference type="AlphaFoldDB" id="A8FXN5"/>
<dbReference type="SUPFAM" id="SSF52540">
    <property type="entry name" value="P-loop containing nucleoside triphosphate hydrolases"/>
    <property type="match status" value="1"/>
</dbReference>
<proteinExistence type="predicted"/>
<dbReference type="InterPro" id="IPR027417">
    <property type="entry name" value="P-loop_NTPase"/>
</dbReference>
<dbReference type="RefSeq" id="WP_012143338.1">
    <property type="nucleotide sequence ID" value="NC_009831.1"/>
</dbReference>
<evidence type="ECO:0000313" key="2">
    <source>
        <dbReference type="Proteomes" id="UP000002015"/>
    </source>
</evidence>
<accession>A8FXN5</accession>
<sequence>MTNKKTVYFHIGYHKTGTSAIQSFCSANQSELARKGFLYAETGRAGAAHGPLANCLKASNKNLDPNLLYASLKKEIANSNAQSVIISSECFLEQIPLDRIEPYLKKLNAHIKIIVYVRRQDEWAQSVYNEIIKDSSRRYTGSILHMREIRMGWLNYNNVISQWENVFGSENIIVRPYDKAQMRNGLYADFLSIFNIDNVCDFENPVTGKATNQGLSEDVILVLRALNEVPMIRDMHKEMVSYLIDISHNSEEKKLGRNYKILTFSEKSELISSCKQSNDILAEKFLNCNTSLFCTTLVENKDDKSPVEMLSIERQWQIYNQLPLHIKKHIERFRPLFAQSEQSKPFVYDVNNNEIERLRLVIQRQRLELNWLYEDNTLGSIRKEGLGVLSKFFAKLFK</sequence>
<dbReference type="Gene3D" id="3.40.50.300">
    <property type="entry name" value="P-loop containing nucleotide triphosphate hydrolases"/>
    <property type="match status" value="1"/>
</dbReference>
<dbReference type="KEGG" id="sse:Ssed_3004"/>
<dbReference type="OrthoDB" id="547265at2"/>
<keyword evidence="2" id="KW-1185">Reference proteome</keyword>
<dbReference type="eggNOG" id="COG1874">
    <property type="taxonomic scope" value="Bacteria"/>
</dbReference>
<dbReference type="Proteomes" id="UP000002015">
    <property type="component" value="Chromosome"/>
</dbReference>
<evidence type="ECO:0008006" key="3">
    <source>
        <dbReference type="Google" id="ProtNLM"/>
    </source>
</evidence>
<name>A8FXN5_SHESH</name>
<organism evidence="1 2">
    <name type="scientific">Shewanella sediminis (strain HAW-EB3)</name>
    <dbReference type="NCBI Taxonomy" id="425104"/>
    <lineage>
        <taxon>Bacteria</taxon>
        <taxon>Pseudomonadati</taxon>
        <taxon>Pseudomonadota</taxon>
        <taxon>Gammaproteobacteria</taxon>
        <taxon>Alteromonadales</taxon>
        <taxon>Shewanellaceae</taxon>
        <taxon>Shewanella</taxon>
    </lineage>
</organism>
<dbReference type="EMBL" id="CP000821">
    <property type="protein sequence ID" value="ABV37608.1"/>
    <property type="molecule type" value="Genomic_DNA"/>
</dbReference>
<evidence type="ECO:0000313" key="1">
    <source>
        <dbReference type="EMBL" id="ABV37608.1"/>
    </source>
</evidence>